<comment type="caution">
    <text evidence="2">The sequence shown here is derived from an EMBL/GenBank/DDBJ whole genome shotgun (WGS) entry which is preliminary data.</text>
</comment>
<feature type="compositionally biased region" description="Polar residues" evidence="1">
    <location>
        <begin position="315"/>
        <end position="325"/>
    </location>
</feature>
<protein>
    <submittedName>
        <fullName evidence="2">Uncharacterized protein</fullName>
    </submittedName>
</protein>
<evidence type="ECO:0000313" key="3">
    <source>
        <dbReference type="Proteomes" id="UP000469452"/>
    </source>
</evidence>
<organism evidence="2 3">
    <name type="scientific">Aphanomyces astaci</name>
    <name type="common">Crayfish plague agent</name>
    <dbReference type="NCBI Taxonomy" id="112090"/>
    <lineage>
        <taxon>Eukaryota</taxon>
        <taxon>Sar</taxon>
        <taxon>Stramenopiles</taxon>
        <taxon>Oomycota</taxon>
        <taxon>Saprolegniomycetes</taxon>
        <taxon>Saprolegniales</taxon>
        <taxon>Verrucalvaceae</taxon>
        <taxon>Aphanomyces</taxon>
    </lineage>
</organism>
<proteinExistence type="predicted"/>
<accession>A0A6A5ACG7</accession>
<sequence length="325" mass="34969">MPSVAPTGDLLFCCGTSSSLEPKRGRSLQHPAKKLDRKQPKAVPAYSLFSPRTDDDMEKMVDVLRKSLHLTKPSTAPPSSLPHGVVKRRVYLSPRERVHSSAIRHNMSVLGAPPAALRQTSPGVDKLPTLAKPVESTARTSTPDPDERSEGSPNQAAAVSTTPTLFQSKSADDILSNNATDAATLIDHSKSEHSHISHCLLTLVFIHGRSCSDLDTIRSQLAFGGFHVEFEEPETTEDNAPTSPIGPWMNQGDGVLRQVAATASSPRSRLLSLSVDPGGPKDPRRPKTSVKVVPPQRKKPTPSKKKQPSRPTSSASSVDPTTLDL</sequence>
<feature type="compositionally biased region" description="Polar residues" evidence="1">
    <location>
        <begin position="151"/>
        <end position="165"/>
    </location>
</feature>
<gene>
    <name evidence="2" type="ORF">AaE_008757</name>
</gene>
<feature type="compositionally biased region" description="Low complexity" evidence="1">
    <location>
        <begin position="264"/>
        <end position="274"/>
    </location>
</feature>
<feature type="region of interest" description="Disordered" evidence="1">
    <location>
        <begin position="229"/>
        <end position="325"/>
    </location>
</feature>
<name>A0A6A5ACG7_APHAT</name>
<dbReference type="Proteomes" id="UP000469452">
    <property type="component" value="Unassembled WGS sequence"/>
</dbReference>
<dbReference type="VEuPathDB" id="FungiDB:H257_01367"/>
<dbReference type="EMBL" id="VJMI01014592">
    <property type="protein sequence ID" value="KAF0740330.1"/>
    <property type="molecule type" value="Genomic_DNA"/>
</dbReference>
<dbReference type="AlphaFoldDB" id="A0A6A5ACG7"/>
<feature type="compositionally biased region" description="Basic residues" evidence="1">
    <location>
        <begin position="296"/>
        <end position="308"/>
    </location>
</feature>
<evidence type="ECO:0000313" key="2">
    <source>
        <dbReference type="EMBL" id="KAF0740330.1"/>
    </source>
</evidence>
<feature type="region of interest" description="Disordered" evidence="1">
    <location>
        <begin position="113"/>
        <end position="165"/>
    </location>
</feature>
<reference evidence="2 3" key="1">
    <citation type="submission" date="2019-06" db="EMBL/GenBank/DDBJ databases">
        <title>Genomics analysis of Aphanomyces spp. identifies a new class of oomycete effector associated with host adaptation.</title>
        <authorList>
            <person name="Gaulin E."/>
        </authorList>
    </citation>
    <scope>NUCLEOTIDE SEQUENCE [LARGE SCALE GENOMIC DNA]</scope>
    <source>
        <strain evidence="2 3">E</strain>
    </source>
</reference>
<evidence type="ECO:0000256" key="1">
    <source>
        <dbReference type="SAM" id="MobiDB-lite"/>
    </source>
</evidence>
<feature type="region of interest" description="Disordered" evidence="1">
    <location>
        <begin position="19"/>
        <end position="42"/>
    </location>
</feature>